<evidence type="ECO:0000313" key="2">
    <source>
        <dbReference type="Proteomes" id="UP000799755"/>
    </source>
</evidence>
<proteinExistence type="predicted"/>
<reference evidence="1" key="1">
    <citation type="journal article" date="2020" name="Stud. Mycol.">
        <title>101 Dothideomycetes genomes: a test case for predicting lifestyles and emergence of pathogens.</title>
        <authorList>
            <person name="Haridas S."/>
            <person name="Albert R."/>
            <person name="Binder M."/>
            <person name="Bloem J."/>
            <person name="Labutti K."/>
            <person name="Salamov A."/>
            <person name="Andreopoulos B."/>
            <person name="Baker S."/>
            <person name="Barry K."/>
            <person name="Bills G."/>
            <person name="Bluhm B."/>
            <person name="Cannon C."/>
            <person name="Castanera R."/>
            <person name="Culley D."/>
            <person name="Daum C."/>
            <person name="Ezra D."/>
            <person name="Gonzalez J."/>
            <person name="Henrissat B."/>
            <person name="Kuo A."/>
            <person name="Liang C."/>
            <person name="Lipzen A."/>
            <person name="Lutzoni F."/>
            <person name="Magnuson J."/>
            <person name="Mondo S."/>
            <person name="Nolan M."/>
            <person name="Ohm R."/>
            <person name="Pangilinan J."/>
            <person name="Park H.-J."/>
            <person name="Ramirez L."/>
            <person name="Alfaro M."/>
            <person name="Sun H."/>
            <person name="Tritt A."/>
            <person name="Yoshinaga Y."/>
            <person name="Zwiers L.-H."/>
            <person name="Turgeon B."/>
            <person name="Goodwin S."/>
            <person name="Spatafora J."/>
            <person name="Crous P."/>
            <person name="Grigoriev I."/>
        </authorList>
    </citation>
    <scope>NUCLEOTIDE SEQUENCE</scope>
    <source>
        <strain evidence="1">ATCC 200398</strain>
    </source>
</reference>
<organism evidence="1 2">
    <name type="scientific">Lindgomyces ingoldianus</name>
    <dbReference type="NCBI Taxonomy" id="673940"/>
    <lineage>
        <taxon>Eukaryota</taxon>
        <taxon>Fungi</taxon>
        <taxon>Dikarya</taxon>
        <taxon>Ascomycota</taxon>
        <taxon>Pezizomycotina</taxon>
        <taxon>Dothideomycetes</taxon>
        <taxon>Pleosporomycetidae</taxon>
        <taxon>Pleosporales</taxon>
        <taxon>Lindgomycetaceae</taxon>
        <taxon>Lindgomyces</taxon>
    </lineage>
</organism>
<name>A0ACB6R5F0_9PLEO</name>
<sequence>MDISQSPGITIHLSPAQIFIVAGLLGAGRLFSQLARHLLFRRTQLTVKSAKHGGESLFAPVVTSSYTPLLDIDYNLHKSNSTFFNDLDDNRTELMLALFKDVVQPLARGKETLKPKMFNLGGTSCIFKKAIPPFAHYEISSRVLCWDEKWIYVVSHFTKSGSNKPTRFLVSPPAAKASPFSDTKKFGDQQDRIYATAITKYVFKAGRVTCPPESVMLECGLFPSKPSSEQTQGFENITANAKKERDCHWSWEEVQNECQKHLELAQNFGSLDQLHGAFIGRSGPAMYTY</sequence>
<accession>A0ACB6R5F0</accession>
<protein>
    <submittedName>
        <fullName evidence="1">Uncharacterized protein</fullName>
    </submittedName>
</protein>
<evidence type="ECO:0000313" key="1">
    <source>
        <dbReference type="EMBL" id="KAF2474315.1"/>
    </source>
</evidence>
<keyword evidence="2" id="KW-1185">Reference proteome</keyword>
<gene>
    <name evidence="1" type="ORF">BDR25DRAFT_385792</name>
</gene>
<dbReference type="Proteomes" id="UP000799755">
    <property type="component" value="Unassembled WGS sequence"/>
</dbReference>
<comment type="caution">
    <text evidence="1">The sequence shown here is derived from an EMBL/GenBank/DDBJ whole genome shotgun (WGS) entry which is preliminary data.</text>
</comment>
<dbReference type="EMBL" id="MU003498">
    <property type="protein sequence ID" value="KAF2474315.1"/>
    <property type="molecule type" value="Genomic_DNA"/>
</dbReference>